<evidence type="ECO:0000313" key="3">
    <source>
        <dbReference type="Proteomes" id="UP000285970"/>
    </source>
</evidence>
<evidence type="ECO:0000259" key="1">
    <source>
        <dbReference type="Pfam" id="PF00561"/>
    </source>
</evidence>
<accession>A0A3S4M154</accession>
<evidence type="ECO:0000313" key="2">
    <source>
        <dbReference type="EMBL" id="RWR20299.1"/>
    </source>
</evidence>
<dbReference type="AlphaFoldDB" id="A0A3S4M154"/>
<feature type="domain" description="AB hydrolase-1" evidence="1">
    <location>
        <begin position="35"/>
        <end position="150"/>
    </location>
</feature>
<dbReference type="GO" id="GO:0016787">
    <property type="term" value="F:hydrolase activity"/>
    <property type="evidence" value="ECO:0007669"/>
    <property type="project" value="UniProtKB-KW"/>
</dbReference>
<keyword evidence="2" id="KW-0378">Hydrolase</keyword>
<dbReference type="Gene3D" id="3.40.50.1820">
    <property type="entry name" value="alpha/beta hydrolase"/>
    <property type="match status" value="1"/>
</dbReference>
<organism evidence="2 3">
    <name type="scientific">Microbacterium enclense</name>
    <dbReference type="NCBI Taxonomy" id="993073"/>
    <lineage>
        <taxon>Bacteria</taxon>
        <taxon>Bacillati</taxon>
        <taxon>Actinomycetota</taxon>
        <taxon>Actinomycetes</taxon>
        <taxon>Micrococcales</taxon>
        <taxon>Microbacteriaceae</taxon>
        <taxon>Microbacterium</taxon>
    </lineage>
</organism>
<protein>
    <submittedName>
        <fullName evidence="2">Alpha/beta fold hydrolase</fullName>
    </submittedName>
</protein>
<dbReference type="Proteomes" id="UP000285970">
    <property type="component" value="Unassembled WGS sequence"/>
</dbReference>
<dbReference type="SUPFAM" id="SSF53474">
    <property type="entry name" value="alpha/beta-Hydrolases"/>
    <property type="match status" value="1"/>
</dbReference>
<reference evidence="2 3" key="1">
    <citation type="journal article" date="2018" name="Front. Microbiol.">
        <title>Novel Insights Into Bacterial Dimethylsulfoniopropionate Catabolism in the East China Sea.</title>
        <authorList>
            <person name="Liu J."/>
            <person name="Liu J."/>
            <person name="Zhang S.H."/>
            <person name="Liang J."/>
            <person name="Lin H."/>
            <person name="Song D."/>
            <person name="Yang G.P."/>
            <person name="Todd J.D."/>
            <person name="Zhang X.H."/>
        </authorList>
    </citation>
    <scope>NUCLEOTIDE SEQUENCE [LARGE SCALE GENOMIC DNA]</scope>
    <source>
        <strain evidence="2 3">ZYFD042</strain>
    </source>
</reference>
<gene>
    <name evidence="2" type="ORF">D8Y23_06325</name>
</gene>
<dbReference type="EMBL" id="RBZY01000017">
    <property type="protein sequence ID" value="RWR20299.1"/>
    <property type="molecule type" value="Genomic_DNA"/>
</dbReference>
<dbReference type="RefSeq" id="WP_128217310.1">
    <property type="nucleotide sequence ID" value="NZ_RBZY01000017.1"/>
</dbReference>
<sequence>MHEQVRALRRPAADGVPPFDLRYVRGGPRTSTPALIIPGGPGLASVLPYRGLRRRAAAGGLDVLMVEHRGIGRSRRDEAGHVLPPAAMRITAVLDDFAAVLDAEGVDRAYVVGSSYGSYLASSFGVRHPDRVAGMVLDSALQSTGDLDLERARLRALFWEADDDLAHGVRRLVDDGIDERVVLDVVRAAYELSGGDLARMLVRHRPGLAWHALAAYATRDGSVARIPGIYEFDVVGTIAFRELHYGAPPDGLPLDPALTYAPLVERYPPFTGEPYDLTAAVGRFPWPLVLLSGDRDLRTPPAIAERVARTAPDATLVRLRNGHSALDTHPMALLNAVRRLVRGQHHRLPDDEAALERLTRTGVSASFPSVITKLAGLDAIAHRRSSRR</sequence>
<dbReference type="OrthoDB" id="3253328at2"/>
<name>A0A3S4M154_9MICO</name>
<proteinExistence type="predicted"/>
<dbReference type="Pfam" id="PF00561">
    <property type="entry name" value="Abhydrolase_1"/>
    <property type="match status" value="1"/>
</dbReference>
<dbReference type="PANTHER" id="PTHR43433">
    <property type="entry name" value="HYDROLASE, ALPHA/BETA FOLD FAMILY PROTEIN"/>
    <property type="match status" value="1"/>
</dbReference>
<dbReference type="InterPro" id="IPR029058">
    <property type="entry name" value="AB_hydrolase_fold"/>
</dbReference>
<dbReference type="InterPro" id="IPR050471">
    <property type="entry name" value="AB_hydrolase"/>
</dbReference>
<dbReference type="InterPro" id="IPR000073">
    <property type="entry name" value="AB_hydrolase_1"/>
</dbReference>
<dbReference type="PANTHER" id="PTHR43433:SF8">
    <property type="entry name" value="BIFUNCTIONAL LIPASE_ADENYLATE CYCLASE LIPJ"/>
    <property type="match status" value="1"/>
</dbReference>
<comment type="caution">
    <text evidence="2">The sequence shown here is derived from an EMBL/GenBank/DDBJ whole genome shotgun (WGS) entry which is preliminary data.</text>
</comment>